<feature type="region of interest" description="Disordered" evidence="1">
    <location>
        <begin position="188"/>
        <end position="226"/>
    </location>
</feature>
<feature type="compositionally biased region" description="Polar residues" evidence="1">
    <location>
        <begin position="71"/>
        <end position="80"/>
    </location>
</feature>
<feature type="compositionally biased region" description="Low complexity" evidence="1">
    <location>
        <begin position="20"/>
        <end position="62"/>
    </location>
</feature>
<dbReference type="EMBL" id="DF237805">
    <property type="protein sequence ID" value="GAQ91792.1"/>
    <property type="molecule type" value="Genomic_DNA"/>
</dbReference>
<protein>
    <submittedName>
        <fullName evidence="2">Uncharacterized protein</fullName>
    </submittedName>
</protein>
<organism evidence="2 3">
    <name type="scientific">Klebsormidium nitens</name>
    <name type="common">Green alga</name>
    <name type="synonym">Ulothrix nitens</name>
    <dbReference type="NCBI Taxonomy" id="105231"/>
    <lineage>
        <taxon>Eukaryota</taxon>
        <taxon>Viridiplantae</taxon>
        <taxon>Streptophyta</taxon>
        <taxon>Klebsormidiophyceae</taxon>
        <taxon>Klebsormidiales</taxon>
        <taxon>Klebsormidiaceae</taxon>
        <taxon>Klebsormidium</taxon>
    </lineage>
</organism>
<gene>
    <name evidence="2" type="ORF">KFL_008560020</name>
</gene>
<evidence type="ECO:0000313" key="3">
    <source>
        <dbReference type="Proteomes" id="UP000054558"/>
    </source>
</evidence>
<accession>A0A1Y1INX5</accession>
<dbReference type="AlphaFoldDB" id="A0A1Y1INX5"/>
<feature type="compositionally biased region" description="Polar residues" evidence="1">
    <location>
        <begin position="1"/>
        <end position="13"/>
    </location>
</feature>
<proteinExistence type="predicted"/>
<keyword evidence="3" id="KW-1185">Reference proteome</keyword>
<sequence>MSCNRESLKQSFEPSAPLVRRPSATAPLRRPTPTLSRPLQTPTRLAPIRTRAPLAASTSSPLSPIPEHSPLSFSTRSPTTLLAPRSPIVPIDPEPFIGMAEVEARRRRETLEAAVWGGKVFRPAGVAGKGTHRRAEAPARRQPPAPKFQEFHLRTEVRGIMPQAEVARQRAVKELGSLWDANLFHARPAPRSLRHGPPVELTRMSPSRRAALQGKATGAVDRSSRH</sequence>
<evidence type="ECO:0000313" key="2">
    <source>
        <dbReference type="EMBL" id="GAQ91792.1"/>
    </source>
</evidence>
<dbReference type="Proteomes" id="UP000054558">
    <property type="component" value="Unassembled WGS sequence"/>
</dbReference>
<feature type="region of interest" description="Disordered" evidence="1">
    <location>
        <begin position="123"/>
        <end position="147"/>
    </location>
</feature>
<feature type="region of interest" description="Disordered" evidence="1">
    <location>
        <begin position="1"/>
        <end position="88"/>
    </location>
</feature>
<evidence type="ECO:0000256" key="1">
    <source>
        <dbReference type="SAM" id="MobiDB-lite"/>
    </source>
</evidence>
<name>A0A1Y1INX5_KLENI</name>
<reference evidence="2 3" key="1">
    <citation type="journal article" date="2014" name="Nat. Commun.">
        <title>Klebsormidium flaccidum genome reveals primary factors for plant terrestrial adaptation.</title>
        <authorList>
            <person name="Hori K."/>
            <person name="Maruyama F."/>
            <person name="Fujisawa T."/>
            <person name="Togashi T."/>
            <person name="Yamamoto N."/>
            <person name="Seo M."/>
            <person name="Sato S."/>
            <person name="Yamada T."/>
            <person name="Mori H."/>
            <person name="Tajima N."/>
            <person name="Moriyama T."/>
            <person name="Ikeuchi M."/>
            <person name="Watanabe M."/>
            <person name="Wada H."/>
            <person name="Kobayashi K."/>
            <person name="Saito M."/>
            <person name="Masuda T."/>
            <person name="Sasaki-Sekimoto Y."/>
            <person name="Mashiguchi K."/>
            <person name="Awai K."/>
            <person name="Shimojima M."/>
            <person name="Masuda S."/>
            <person name="Iwai M."/>
            <person name="Nobusawa T."/>
            <person name="Narise T."/>
            <person name="Kondo S."/>
            <person name="Saito H."/>
            <person name="Sato R."/>
            <person name="Murakawa M."/>
            <person name="Ihara Y."/>
            <person name="Oshima-Yamada Y."/>
            <person name="Ohtaka K."/>
            <person name="Satoh M."/>
            <person name="Sonobe K."/>
            <person name="Ishii M."/>
            <person name="Ohtani R."/>
            <person name="Kanamori-Sato M."/>
            <person name="Honoki R."/>
            <person name="Miyazaki D."/>
            <person name="Mochizuki H."/>
            <person name="Umetsu J."/>
            <person name="Higashi K."/>
            <person name="Shibata D."/>
            <person name="Kamiya Y."/>
            <person name="Sato N."/>
            <person name="Nakamura Y."/>
            <person name="Tabata S."/>
            <person name="Ida S."/>
            <person name="Kurokawa K."/>
            <person name="Ohta H."/>
        </authorList>
    </citation>
    <scope>NUCLEOTIDE SEQUENCE [LARGE SCALE GENOMIC DNA]</scope>
    <source>
        <strain evidence="2 3">NIES-2285</strain>
    </source>
</reference>